<accession>A0AAQ3P4M6</accession>
<dbReference type="PANTHER" id="PTHR47926">
    <property type="entry name" value="PENTATRICOPEPTIDE REPEAT-CONTAINING PROTEIN"/>
    <property type="match status" value="1"/>
</dbReference>
<evidence type="ECO:0000313" key="2">
    <source>
        <dbReference type="EMBL" id="WVZ21358.1"/>
    </source>
</evidence>
<keyword evidence="3" id="KW-1185">Reference proteome</keyword>
<proteinExistence type="predicted"/>
<dbReference type="Gene3D" id="1.25.40.10">
    <property type="entry name" value="Tetratricopeptide repeat domain"/>
    <property type="match status" value="1"/>
</dbReference>
<evidence type="ECO:0000313" key="3">
    <source>
        <dbReference type="Proteomes" id="UP001374535"/>
    </source>
</evidence>
<name>A0AAQ3P4M6_VIGMU</name>
<protein>
    <recommendedName>
        <fullName evidence="4">Pentatricopeptide repeat-containing protein</fullName>
    </recommendedName>
</protein>
<organism evidence="2 3">
    <name type="scientific">Vigna mungo</name>
    <name type="common">Black gram</name>
    <name type="synonym">Phaseolus mungo</name>
    <dbReference type="NCBI Taxonomy" id="3915"/>
    <lineage>
        <taxon>Eukaryota</taxon>
        <taxon>Viridiplantae</taxon>
        <taxon>Streptophyta</taxon>
        <taxon>Embryophyta</taxon>
        <taxon>Tracheophyta</taxon>
        <taxon>Spermatophyta</taxon>
        <taxon>Magnoliopsida</taxon>
        <taxon>eudicotyledons</taxon>
        <taxon>Gunneridae</taxon>
        <taxon>Pentapetalae</taxon>
        <taxon>rosids</taxon>
        <taxon>fabids</taxon>
        <taxon>Fabales</taxon>
        <taxon>Fabaceae</taxon>
        <taxon>Papilionoideae</taxon>
        <taxon>50 kb inversion clade</taxon>
        <taxon>NPAAA clade</taxon>
        <taxon>indigoferoid/millettioid clade</taxon>
        <taxon>Phaseoleae</taxon>
        <taxon>Vigna</taxon>
    </lineage>
</organism>
<gene>
    <name evidence="2" type="ORF">V8G54_008680</name>
</gene>
<keyword evidence="1" id="KW-0677">Repeat</keyword>
<evidence type="ECO:0000256" key="1">
    <source>
        <dbReference type="ARBA" id="ARBA00022737"/>
    </source>
</evidence>
<dbReference type="InterPro" id="IPR002885">
    <property type="entry name" value="PPR_rpt"/>
</dbReference>
<dbReference type="InterPro" id="IPR011990">
    <property type="entry name" value="TPR-like_helical_dom_sf"/>
</dbReference>
<dbReference type="GO" id="GO:0009451">
    <property type="term" value="P:RNA modification"/>
    <property type="evidence" value="ECO:0007669"/>
    <property type="project" value="InterPro"/>
</dbReference>
<dbReference type="EMBL" id="CP144699">
    <property type="protein sequence ID" value="WVZ21358.1"/>
    <property type="molecule type" value="Genomic_DNA"/>
</dbReference>
<dbReference type="Proteomes" id="UP001374535">
    <property type="component" value="Chromosome 2"/>
</dbReference>
<dbReference type="PANTHER" id="PTHR47926:SF463">
    <property type="entry name" value="PENTATRICOPEPTIDE REPEAT-CONTAINING PROTEIN"/>
    <property type="match status" value="1"/>
</dbReference>
<dbReference type="Pfam" id="PF01535">
    <property type="entry name" value="PPR"/>
    <property type="match status" value="3"/>
</dbReference>
<dbReference type="AlphaFoldDB" id="A0AAQ3P4M6"/>
<reference evidence="2 3" key="1">
    <citation type="journal article" date="2023" name="Life. Sci Alliance">
        <title>Evolutionary insights into 3D genome organization and epigenetic landscape of Vigna mungo.</title>
        <authorList>
            <person name="Junaid A."/>
            <person name="Singh B."/>
            <person name="Bhatia S."/>
        </authorList>
    </citation>
    <scope>NUCLEOTIDE SEQUENCE [LARGE SCALE GENOMIC DNA]</scope>
    <source>
        <strain evidence="2">Urdbean</strain>
    </source>
</reference>
<evidence type="ECO:0008006" key="4">
    <source>
        <dbReference type="Google" id="ProtNLM"/>
    </source>
</evidence>
<sequence>MEKILRSLTKDFKNIVCAIEKSKDLTMLSVEEILEAEVVLEEEAVNKEIVAKMMMEIIMKTTRSNLVSRTGVIMNKGEIDVVGQVSVMFNAINVANMTTMQMSAGRNWNPLDGKKPGCGATKHELQGRVARLTSFKGQVAELLDRAMSLDVELLSEARKLLGGELGGVDGELDSFMEISDRPSVNELEQNEKFEEEMKETTDKLVSLLPGCTKILDVSAAESINSYVVMSHMEMDVALGTALFDIYAKCGKIDKTVVVFNSMDGKNLQSCTVMMTVLADHGRHKDVFSLFNHMEVALQPDSLVFAVILSACSHTGLVCEGRRYFDRMVRMYGIKPSVEHYGCMVDLLGRSGLIQEAYDIIKGMPMVPNGVILRSFLAACRNHGWVPSLDADLLSELEHELGAAANDPDGPILSADDLADQIA</sequence>
<dbReference type="InterPro" id="IPR046960">
    <property type="entry name" value="PPR_At4g14850-like_plant"/>
</dbReference>
<dbReference type="GO" id="GO:0003723">
    <property type="term" value="F:RNA binding"/>
    <property type="evidence" value="ECO:0007669"/>
    <property type="project" value="InterPro"/>
</dbReference>